<dbReference type="Pfam" id="PF13689">
    <property type="entry name" value="DUF4154"/>
    <property type="match status" value="1"/>
</dbReference>
<dbReference type="Proteomes" id="UP001139408">
    <property type="component" value="Unassembled WGS sequence"/>
</dbReference>
<protein>
    <submittedName>
        <fullName evidence="2">YfiR family protein</fullName>
    </submittedName>
</protein>
<comment type="caution">
    <text evidence="2">The sequence shown here is derived from an EMBL/GenBank/DDBJ whole genome shotgun (WGS) entry which is preliminary data.</text>
</comment>
<evidence type="ECO:0000256" key="1">
    <source>
        <dbReference type="SAM" id="SignalP"/>
    </source>
</evidence>
<evidence type="ECO:0000313" key="3">
    <source>
        <dbReference type="Proteomes" id="UP001139408"/>
    </source>
</evidence>
<accession>A0A9X1Z4K0</accession>
<organism evidence="2 3">
    <name type="scientific">Shewanella algicola</name>
    <dbReference type="NCBI Taxonomy" id="640633"/>
    <lineage>
        <taxon>Bacteria</taxon>
        <taxon>Pseudomonadati</taxon>
        <taxon>Pseudomonadota</taxon>
        <taxon>Gammaproteobacteria</taxon>
        <taxon>Alteromonadales</taxon>
        <taxon>Shewanellaceae</taxon>
        <taxon>Shewanella</taxon>
    </lineage>
</organism>
<proteinExistence type="predicted"/>
<sequence>MINKWLLGLLISLWLIPSQSVQAIETENALKAGFLFNFARYSEWSRAKDTQTEFVLCSPDKHFIDVASAVLAKRMVNHLPIHSIIVNLTETDLSQCQVLFITSDTLSLWQSVELTPLNNIMVVGETEDFIEQGGHIRFFLSGGKIRFEVSPAKLTQANINMSSKVLRLGRVVDN</sequence>
<keyword evidence="1" id="KW-0732">Signal</keyword>
<feature type="chain" id="PRO_5040855627" evidence="1">
    <location>
        <begin position="24"/>
        <end position="174"/>
    </location>
</feature>
<dbReference type="InterPro" id="IPR025293">
    <property type="entry name" value="YfiR/HmsC-like"/>
</dbReference>
<name>A0A9X1Z4K0_9GAMM</name>
<keyword evidence="3" id="KW-1185">Reference proteome</keyword>
<gene>
    <name evidence="2" type="ORF">L2749_05985</name>
</gene>
<reference evidence="2" key="1">
    <citation type="submission" date="2022-01" db="EMBL/GenBank/DDBJ databases">
        <title>Whole genome-based taxonomy of the Shewanellaceae.</title>
        <authorList>
            <person name="Martin-Rodriguez A.J."/>
        </authorList>
    </citation>
    <scope>NUCLEOTIDE SEQUENCE</scope>
    <source>
        <strain evidence="2">DSM 23803</strain>
    </source>
</reference>
<dbReference type="EMBL" id="JAKILJ010000010">
    <property type="protein sequence ID" value="MCL1104809.1"/>
    <property type="molecule type" value="Genomic_DNA"/>
</dbReference>
<evidence type="ECO:0000313" key="2">
    <source>
        <dbReference type="EMBL" id="MCL1104809.1"/>
    </source>
</evidence>
<feature type="signal peptide" evidence="1">
    <location>
        <begin position="1"/>
        <end position="23"/>
    </location>
</feature>
<dbReference type="AlphaFoldDB" id="A0A9X1Z4K0"/>
<dbReference type="RefSeq" id="WP_229780140.1">
    <property type="nucleotide sequence ID" value="NZ_BMQI01000047.1"/>
</dbReference>